<dbReference type="InterPro" id="IPR025875">
    <property type="entry name" value="Leu-rich_rpt_4"/>
</dbReference>
<dbReference type="InterPro" id="IPR032675">
    <property type="entry name" value="LRR_dom_sf"/>
</dbReference>
<feature type="transmembrane region" description="Helical" evidence="3">
    <location>
        <begin position="60"/>
        <end position="79"/>
    </location>
</feature>
<keyword evidence="3" id="KW-1133">Transmembrane helix</keyword>
<gene>
    <name evidence="4" type="ORF">V5E97_28685</name>
</gene>
<evidence type="ECO:0000256" key="2">
    <source>
        <dbReference type="ARBA" id="ARBA00022737"/>
    </source>
</evidence>
<dbReference type="EMBL" id="CP155447">
    <property type="protein sequence ID" value="XBH02281.1"/>
    <property type="molecule type" value="Genomic_DNA"/>
</dbReference>
<evidence type="ECO:0000313" key="4">
    <source>
        <dbReference type="EMBL" id="XBH02281.1"/>
    </source>
</evidence>
<dbReference type="AlphaFoldDB" id="A0AAU7CC48"/>
<dbReference type="SMART" id="SM00368">
    <property type="entry name" value="LRR_RI"/>
    <property type="match status" value="2"/>
</dbReference>
<protein>
    <submittedName>
        <fullName evidence="4">Leucine-rich repeat domain-containing protein</fullName>
    </submittedName>
</protein>
<name>A0AAU7CC48_9BACT</name>
<keyword evidence="3" id="KW-0812">Transmembrane</keyword>
<dbReference type="Gene3D" id="3.80.10.10">
    <property type="entry name" value="Ribonuclease Inhibitor"/>
    <property type="match status" value="1"/>
</dbReference>
<proteinExistence type="predicted"/>
<keyword evidence="2" id="KW-0677">Repeat</keyword>
<dbReference type="RefSeq" id="WP_406695023.1">
    <property type="nucleotide sequence ID" value="NZ_CP155447.1"/>
</dbReference>
<keyword evidence="1" id="KW-0433">Leucine-rich repeat</keyword>
<dbReference type="SUPFAM" id="SSF52047">
    <property type="entry name" value="RNI-like"/>
    <property type="match status" value="1"/>
</dbReference>
<reference evidence="4" key="1">
    <citation type="submission" date="2024-05" db="EMBL/GenBank/DDBJ databases">
        <title>Planctomycetes of the genus Singulisphaera possess chitinolytic capabilities.</title>
        <authorList>
            <person name="Ivanova A."/>
        </authorList>
    </citation>
    <scope>NUCLEOTIDE SEQUENCE</scope>
    <source>
        <strain evidence="4">Ch08T</strain>
    </source>
</reference>
<evidence type="ECO:0000256" key="1">
    <source>
        <dbReference type="ARBA" id="ARBA00022614"/>
    </source>
</evidence>
<accession>A0AAU7CC48</accession>
<feature type="transmembrane region" description="Helical" evidence="3">
    <location>
        <begin position="6"/>
        <end position="29"/>
    </location>
</feature>
<organism evidence="4">
    <name type="scientific">Singulisphaera sp. Ch08</name>
    <dbReference type="NCBI Taxonomy" id="3120278"/>
    <lineage>
        <taxon>Bacteria</taxon>
        <taxon>Pseudomonadati</taxon>
        <taxon>Planctomycetota</taxon>
        <taxon>Planctomycetia</taxon>
        <taxon>Isosphaerales</taxon>
        <taxon>Isosphaeraceae</taxon>
        <taxon>Singulisphaera</taxon>
    </lineage>
</organism>
<sequence length="220" mass="24231">MSLEDFFPYLFLMGIGLAIIGWLALLVVAFRVRMRWGFGVMLFPPAALAFMFSYTKKALIPIGLMLVGGVLVAGPPLYVRLIPIDLGPREKQVGGELHLTLTGWDRKDYSVLTRKPATVILQMANPDVTDATLSYVKGMSRLRELDLNGTKVTDLGLAALQGLPSLETLRLRDTGVTDAGFRDVLATSETLKQLDLRGTAVTREAVRAWKDAKPGRRVMQ</sequence>
<keyword evidence="3" id="KW-0472">Membrane</keyword>
<dbReference type="Pfam" id="PF12799">
    <property type="entry name" value="LRR_4"/>
    <property type="match status" value="1"/>
</dbReference>
<evidence type="ECO:0000256" key="3">
    <source>
        <dbReference type="SAM" id="Phobius"/>
    </source>
</evidence>
<feature type="transmembrane region" description="Helical" evidence="3">
    <location>
        <begin position="36"/>
        <end position="54"/>
    </location>
</feature>